<keyword evidence="2" id="KW-1185">Reference proteome</keyword>
<gene>
    <name evidence="1" type="ORF">R50_2009</name>
</gene>
<dbReference type="KEGG" id="hfv:R50_2009"/>
<name>A0A6F8ZIB2_9FIRM</name>
<dbReference type="Proteomes" id="UP000503399">
    <property type="component" value="Chromosome"/>
</dbReference>
<protein>
    <submittedName>
        <fullName evidence="1">Uncharacterized protein</fullName>
    </submittedName>
</protein>
<evidence type="ECO:0000313" key="1">
    <source>
        <dbReference type="EMBL" id="CAB1129506.1"/>
    </source>
</evidence>
<proteinExistence type="predicted"/>
<reference evidence="1 2" key="1">
    <citation type="submission" date="2020-02" db="EMBL/GenBank/DDBJ databases">
        <authorList>
            <person name="Hogendoorn C."/>
        </authorList>
    </citation>
    <scope>NUCLEOTIDE SEQUENCE [LARGE SCALE GENOMIC DNA]</scope>
    <source>
        <strain evidence="1">R501</strain>
    </source>
</reference>
<dbReference type="AlphaFoldDB" id="A0A6F8ZIB2"/>
<sequence>MPSSSNTSSSRSGSERTPSFICEIPLRVAPVEARCLTTRLEAARQVYNACLGEALRRARLLRERRAYRFARRMPKGGERSAAFQSCRRSVEFTDAALQRYAVRLRQRAFRDHLDVHVAQKLASRAFAAANEWLLGKHGRPRFKGYRQLDTVEGKSNHAGIRWRGDHVEWFELSLPAVIDPRDPVIGHALGSRVKYVRLVRRKLGGRDRFYAQLVCEGVPYQKPCHRIGEGAVGLDIGPSTIAVVGEDAAFLEA</sequence>
<evidence type="ECO:0000313" key="2">
    <source>
        <dbReference type="Proteomes" id="UP000503399"/>
    </source>
</evidence>
<dbReference type="EMBL" id="LR778114">
    <property type="protein sequence ID" value="CAB1129506.1"/>
    <property type="molecule type" value="Genomic_DNA"/>
</dbReference>
<accession>A0A6F8ZIB2</accession>
<organism evidence="1 2">
    <name type="scientific">Candidatus Hydrogenisulfobacillus filiaventi</name>
    <dbReference type="NCBI Taxonomy" id="2707344"/>
    <lineage>
        <taxon>Bacteria</taxon>
        <taxon>Bacillati</taxon>
        <taxon>Bacillota</taxon>
        <taxon>Clostridia</taxon>
        <taxon>Eubacteriales</taxon>
        <taxon>Clostridiales Family XVII. Incertae Sedis</taxon>
        <taxon>Candidatus Hydrogenisulfobacillus</taxon>
    </lineage>
</organism>